<protein>
    <submittedName>
        <fullName evidence="2">Class I SAM-dependent methyltransferase</fullName>
    </submittedName>
</protein>
<organism evidence="2 3">
    <name type="scientific">Nocardia nova</name>
    <dbReference type="NCBI Taxonomy" id="37330"/>
    <lineage>
        <taxon>Bacteria</taxon>
        <taxon>Bacillati</taxon>
        <taxon>Actinomycetota</taxon>
        <taxon>Actinomycetes</taxon>
        <taxon>Mycobacteriales</taxon>
        <taxon>Nocardiaceae</taxon>
        <taxon>Nocardia</taxon>
    </lineage>
</organism>
<dbReference type="SUPFAM" id="SSF53335">
    <property type="entry name" value="S-adenosyl-L-methionine-dependent methyltransferases"/>
    <property type="match status" value="1"/>
</dbReference>
<dbReference type="PANTHER" id="PTHR42912">
    <property type="entry name" value="METHYLTRANSFERASE"/>
    <property type="match status" value="1"/>
</dbReference>
<name>A0A2T2YU92_9NOCA</name>
<dbReference type="RefSeq" id="WP_063027443.1">
    <property type="nucleotide sequence ID" value="NZ_PYHS01000019.1"/>
</dbReference>
<accession>A0A2T2YU92</accession>
<gene>
    <name evidence="2" type="ORF">C8259_28485</name>
</gene>
<dbReference type="InterPro" id="IPR050508">
    <property type="entry name" value="Methyltransf_Superfamily"/>
</dbReference>
<evidence type="ECO:0000313" key="3">
    <source>
        <dbReference type="Proteomes" id="UP000241647"/>
    </source>
</evidence>
<dbReference type="Proteomes" id="UP000241647">
    <property type="component" value="Unassembled WGS sequence"/>
</dbReference>
<reference evidence="2 3" key="1">
    <citation type="submission" date="2018-02" db="EMBL/GenBank/DDBJ databases">
        <title>8 Nocardia nova and 1 Nocardia cyriacigeorgica strain used for evolution to TMP-SMX.</title>
        <authorList>
            <person name="Mehta H."/>
            <person name="Weng J."/>
            <person name="Shamoo Y."/>
        </authorList>
    </citation>
    <scope>NUCLEOTIDE SEQUENCE [LARGE SCALE GENOMIC DNA]</scope>
    <source>
        <strain evidence="2 3">ATCC 33727</strain>
    </source>
</reference>
<keyword evidence="2" id="KW-0808">Transferase</keyword>
<proteinExistence type="predicted"/>
<dbReference type="InterPro" id="IPR029063">
    <property type="entry name" value="SAM-dependent_MTases_sf"/>
</dbReference>
<feature type="domain" description="Methyltransferase type 11" evidence="1">
    <location>
        <begin position="50"/>
        <end position="141"/>
    </location>
</feature>
<dbReference type="GO" id="GO:0008757">
    <property type="term" value="F:S-adenosylmethionine-dependent methyltransferase activity"/>
    <property type="evidence" value="ECO:0007669"/>
    <property type="project" value="InterPro"/>
</dbReference>
<evidence type="ECO:0000313" key="2">
    <source>
        <dbReference type="EMBL" id="PSR59077.1"/>
    </source>
</evidence>
<dbReference type="EMBL" id="PYHS01000019">
    <property type="protein sequence ID" value="PSR59077.1"/>
    <property type="molecule type" value="Genomic_DNA"/>
</dbReference>
<dbReference type="CDD" id="cd02440">
    <property type="entry name" value="AdoMet_MTases"/>
    <property type="match status" value="1"/>
</dbReference>
<dbReference type="PANTHER" id="PTHR42912:SF93">
    <property type="entry name" value="N6-ADENOSINE-METHYLTRANSFERASE TMT1A"/>
    <property type="match status" value="1"/>
</dbReference>
<dbReference type="Gene3D" id="3.40.50.150">
    <property type="entry name" value="Vaccinia Virus protein VP39"/>
    <property type="match status" value="1"/>
</dbReference>
<evidence type="ECO:0000259" key="1">
    <source>
        <dbReference type="Pfam" id="PF08241"/>
    </source>
</evidence>
<dbReference type="AlphaFoldDB" id="A0A2T2YU92"/>
<dbReference type="Pfam" id="PF08241">
    <property type="entry name" value="Methyltransf_11"/>
    <property type="match status" value="1"/>
</dbReference>
<dbReference type="GO" id="GO:0032259">
    <property type="term" value="P:methylation"/>
    <property type="evidence" value="ECO:0007669"/>
    <property type="project" value="UniProtKB-KW"/>
</dbReference>
<dbReference type="InterPro" id="IPR013216">
    <property type="entry name" value="Methyltransf_11"/>
</dbReference>
<sequence length="312" mass="33517">MTTPSLTSEYANLDALRIRIRTHRLYSEVGDDVNASVFDALRLAGSEHLIDIGCGTGEFITLVAERGHAGRLCGLDASPSAAAAAARVPGAAGVRATAEQIPAPDGAWDCLTARHMLYHLDDPVAALREFRRIVRPGGTVCVVVNHAGACARTRDLVTAVAGRYGFREPPGMMNHTVNSDTVPAMMRDVFGNAEVRSFDNALVIPEPEPAIRFAESLFAFCGVAPAAPEYSEIRAEVESELRGWFAANPGRPWRDPKGYTVTTASRAYAGPGYARPRLRRLHRGRHPYGGHEVAAVGAVPPCHRRASRSAGQ</sequence>
<keyword evidence="2" id="KW-0489">Methyltransferase</keyword>
<comment type="caution">
    <text evidence="2">The sequence shown here is derived from an EMBL/GenBank/DDBJ whole genome shotgun (WGS) entry which is preliminary data.</text>
</comment>